<dbReference type="Gene3D" id="3.30.1460.10">
    <property type="match status" value="1"/>
</dbReference>
<gene>
    <name evidence="1" type="ORF">BN948_02056</name>
</gene>
<dbReference type="SUPFAM" id="SSF69635">
    <property type="entry name" value="Type III secretory system chaperone-like"/>
    <property type="match status" value="1"/>
</dbReference>
<protein>
    <submittedName>
        <fullName evidence="1">Uncharacterized protein</fullName>
    </submittedName>
</protein>
<dbReference type="InterPro" id="IPR010261">
    <property type="entry name" value="Tir_chaperone"/>
</dbReference>
<evidence type="ECO:0000313" key="2">
    <source>
        <dbReference type="Proteomes" id="UP000028878"/>
    </source>
</evidence>
<dbReference type="Pfam" id="PF05932">
    <property type="entry name" value="CesT"/>
    <property type="match status" value="1"/>
</dbReference>
<reference evidence="2" key="2">
    <citation type="submission" date="2014-11" db="EMBL/GenBank/DDBJ databases">
        <title>Draft genome sequence of Hydrogenophaga intermedia S1.</title>
        <authorList>
            <person name="Gan H.M."/>
            <person name="Chew T.H."/>
            <person name="Stolz A."/>
        </authorList>
    </citation>
    <scope>NUCLEOTIDE SEQUENCE [LARGE SCALE GENOMIC DNA]</scope>
    <source>
        <strain evidence="2">S1</strain>
    </source>
</reference>
<accession>A0A1L1PSR6</accession>
<keyword evidence="2" id="KW-1185">Reference proteome</keyword>
<dbReference type="EMBL" id="CCAE010000013">
    <property type="protein sequence ID" value="CDN87631.1"/>
    <property type="molecule type" value="Genomic_DNA"/>
</dbReference>
<sequence>MTPGQFRELCRGASRLLDYKDIDALFESRDTRIDGVKLGVFHNDDEDPEGIYCYVDLGAMGSAANPQALMEEVLAINLSLDASLGEVIGLERDSRHLVLRVRLNERHEPFHEGELAAQLQHYAGIANELYRRVLTGVERP</sequence>
<proteinExistence type="predicted"/>
<dbReference type="GO" id="GO:0030254">
    <property type="term" value="P:protein secretion by the type III secretion system"/>
    <property type="evidence" value="ECO:0007669"/>
    <property type="project" value="InterPro"/>
</dbReference>
<evidence type="ECO:0000313" key="1">
    <source>
        <dbReference type="EMBL" id="CDN87631.1"/>
    </source>
</evidence>
<dbReference type="RefSeq" id="WP_009519427.1">
    <property type="nucleotide sequence ID" value="NZ_CCAE010000013.1"/>
</dbReference>
<dbReference type="AlphaFoldDB" id="A0A1L1PSR6"/>
<name>A0A1L1PSR6_HYDIT</name>
<dbReference type="Proteomes" id="UP000028878">
    <property type="component" value="Unassembled WGS sequence"/>
</dbReference>
<organism evidence="1 2">
    <name type="scientific">Hydrogenophaga intermedia</name>
    <dbReference type="NCBI Taxonomy" id="65786"/>
    <lineage>
        <taxon>Bacteria</taxon>
        <taxon>Pseudomonadati</taxon>
        <taxon>Pseudomonadota</taxon>
        <taxon>Betaproteobacteria</taxon>
        <taxon>Burkholderiales</taxon>
        <taxon>Comamonadaceae</taxon>
        <taxon>Hydrogenophaga</taxon>
    </lineage>
</organism>
<reference evidence="2" key="1">
    <citation type="submission" date="2014-02" db="EMBL/GenBank/DDBJ databases">
        <authorList>
            <person name="Gan H."/>
        </authorList>
    </citation>
    <scope>NUCLEOTIDE SEQUENCE [LARGE SCALE GENOMIC DNA]</scope>
    <source>
        <strain evidence="2">S1</strain>
    </source>
</reference>